<accession>A0A839XKV5</accession>
<dbReference type="Proteomes" id="UP000564573">
    <property type="component" value="Unassembled WGS sequence"/>
</dbReference>
<evidence type="ECO:0000313" key="3">
    <source>
        <dbReference type="Proteomes" id="UP000564573"/>
    </source>
</evidence>
<dbReference type="GO" id="GO:0005829">
    <property type="term" value="C:cytosol"/>
    <property type="evidence" value="ECO:0007669"/>
    <property type="project" value="TreeGrafter"/>
</dbReference>
<dbReference type="AlphaFoldDB" id="A0A839XKV5"/>
<dbReference type="RefSeq" id="WP_183784293.1">
    <property type="nucleotide sequence ID" value="NZ_JACIBS010000001.1"/>
</dbReference>
<dbReference type="InterPro" id="IPR035959">
    <property type="entry name" value="RutC-like_sf"/>
</dbReference>
<dbReference type="InterPro" id="IPR006175">
    <property type="entry name" value="YjgF/YER057c/UK114"/>
</dbReference>
<proteinExistence type="inferred from homology"/>
<dbReference type="SUPFAM" id="SSF55298">
    <property type="entry name" value="YjgF-like"/>
    <property type="match status" value="1"/>
</dbReference>
<keyword evidence="2" id="KW-0378">Hydrolase</keyword>
<reference evidence="2 3" key="1">
    <citation type="submission" date="2020-08" db="EMBL/GenBank/DDBJ databases">
        <title>Sequencing the genomes of 1000 actinobacteria strains.</title>
        <authorList>
            <person name="Klenk H.-P."/>
        </authorList>
    </citation>
    <scope>NUCLEOTIDE SEQUENCE [LARGE SCALE GENOMIC DNA]</scope>
    <source>
        <strain evidence="2 3">DSM 45267</strain>
    </source>
</reference>
<dbReference type="EMBL" id="JACIBS010000001">
    <property type="protein sequence ID" value="MBB3664532.1"/>
    <property type="molecule type" value="Genomic_DNA"/>
</dbReference>
<sequence length="128" mass="14117">MSKRGHPIDTVDAPQMPHLFSQAVVHRSTVYTAGVVGLNPFDMTRPDEFSAEVDQVINNLAAVLSAAGASLETVVKTTCFLTSRELYSEFNECYARRFDRPLPARSVVFCELVANLRVEIEVVAAITE</sequence>
<dbReference type="PANTHER" id="PTHR11803">
    <property type="entry name" value="2-IMINOBUTANOATE/2-IMINOPROPANOATE DEAMINASE RIDA"/>
    <property type="match status" value="1"/>
</dbReference>
<dbReference type="EC" id="3.5.99.10" evidence="2"/>
<evidence type="ECO:0000256" key="1">
    <source>
        <dbReference type="ARBA" id="ARBA00010552"/>
    </source>
</evidence>
<dbReference type="CDD" id="cd00448">
    <property type="entry name" value="YjgF_YER057c_UK114_family"/>
    <property type="match status" value="1"/>
</dbReference>
<gene>
    <name evidence="2" type="ORF">FB384_003436</name>
</gene>
<dbReference type="Pfam" id="PF01042">
    <property type="entry name" value="Ribonuc_L-PSP"/>
    <property type="match status" value="1"/>
</dbReference>
<dbReference type="PANTHER" id="PTHR11803:SF58">
    <property type="entry name" value="PROTEIN HMF1-RELATED"/>
    <property type="match status" value="1"/>
</dbReference>
<organism evidence="2 3">
    <name type="scientific">Prauserella sediminis</name>
    <dbReference type="NCBI Taxonomy" id="577680"/>
    <lineage>
        <taxon>Bacteria</taxon>
        <taxon>Bacillati</taxon>
        <taxon>Actinomycetota</taxon>
        <taxon>Actinomycetes</taxon>
        <taxon>Pseudonocardiales</taxon>
        <taxon>Pseudonocardiaceae</taxon>
        <taxon>Prauserella</taxon>
        <taxon>Prauserella salsuginis group</taxon>
    </lineage>
</organism>
<evidence type="ECO:0000313" key="2">
    <source>
        <dbReference type="EMBL" id="MBB3664532.1"/>
    </source>
</evidence>
<keyword evidence="3" id="KW-1185">Reference proteome</keyword>
<comment type="similarity">
    <text evidence="1">Belongs to the RutC family.</text>
</comment>
<dbReference type="GO" id="GO:0120241">
    <property type="term" value="F:2-iminobutanoate/2-iminopropanoate deaminase"/>
    <property type="evidence" value="ECO:0007669"/>
    <property type="project" value="UniProtKB-EC"/>
</dbReference>
<protein>
    <submittedName>
        <fullName evidence="2">2-iminobutanoate/2-iminopropanoate deaminase</fullName>
        <ecNumber evidence="2">3.5.99.10</ecNumber>
    </submittedName>
</protein>
<name>A0A839XKV5_9PSEU</name>
<comment type="caution">
    <text evidence="2">The sequence shown here is derived from an EMBL/GenBank/DDBJ whole genome shotgun (WGS) entry which is preliminary data.</text>
</comment>
<dbReference type="Gene3D" id="3.30.1330.40">
    <property type="entry name" value="RutC-like"/>
    <property type="match status" value="1"/>
</dbReference>